<dbReference type="SMART" id="SM00368">
    <property type="entry name" value="LRR_RI"/>
    <property type="match status" value="21"/>
</dbReference>
<keyword evidence="4" id="KW-0677">Repeat</keyword>
<dbReference type="EMBL" id="JAYMGO010000015">
    <property type="protein sequence ID" value="KAL1261203.1"/>
    <property type="molecule type" value="Genomic_DNA"/>
</dbReference>
<reference evidence="9 10" key="1">
    <citation type="submission" date="2023-09" db="EMBL/GenBank/DDBJ databases">
        <authorList>
            <person name="Wang M."/>
        </authorList>
    </citation>
    <scope>NUCLEOTIDE SEQUENCE [LARGE SCALE GENOMIC DNA]</scope>
    <source>
        <strain evidence="9">GT-2023</strain>
        <tissue evidence="9">Liver</tissue>
    </source>
</reference>
<dbReference type="InterPro" id="IPR051261">
    <property type="entry name" value="NLR"/>
</dbReference>
<dbReference type="Pfam" id="PF13516">
    <property type="entry name" value="LRR_6"/>
    <property type="match status" value="11"/>
</dbReference>
<dbReference type="InterPro" id="IPR029495">
    <property type="entry name" value="NACHT-assoc"/>
</dbReference>
<name>A0ABR3M7U2_9TELE</name>
<dbReference type="SMART" id="SM01288">
    <property type="entry name" value="FISNA"/>
    <property type="match status" value="2"/>
</dbReference>
<dbReference type="SMART" id="SM00367">
    <property type="entry name" value="LRR_CC"/>
    <property type="match status" value="14"/>
</dbReference>
<dbReference type="Gene3D" id="3.80.10.10">
    <property type="entry name" value="Ribonuclease Inhibitor"/>
    <property type="match status" value="5"/>
</dbReference>
<dbReference type="Proteomes" id="UP001558613">
    <property type="component" value="Unassembled WGS sequence"/>
</dbReference>
<evidence type="ECO:0000256" key="7">
    <source>
        <dbReference type="SAM" id="MobiDB-lite"/>
    </source>
</evidence>
<feature type="domain" description="NACHT" evidence="8">
    <location>
        <begin position="251"/>
        <end position="384"/>
    </location>
</feature>
<keyword evidence="3" id="KW-0433">Leucine-rich repeat</keyword>
<dbReference type="PROSITE" id="PS50837">
    <property type="entry name" value="NACHT"/>
    <property type="match status" value="2"/>
</dbReference>
<evidence type="ECO:0000313" key="10">
    <source>
        <dbReference type="Proteomes" id="UP001558613"/>
    </source>
</evidence>
<evidence type="ECO:0000256" key="2">
    <source>
        <dbReference type="ARBA" id="ARBA00022490"/>
    </source>
</evidence>
<organism evidence="9 10">
    <name type="scientific">Cirrhinus molitorella</name>
    <name type="common">mud carp</name>
    <dbReference type="NCBI Taxonomy" id="172907"/>
    <lineage>
        <taxon>Eukaryota</taxon>
        <taxon>Metazoa</taxon>
        <taxon>Chordata</taxon>
        <taxon>Craniata</taxon>
        <taxon>Vertebrata</taxon>
        <taxon>Euteleostomi</taxon>
        <taxon>Actinopterygii</taxon>
        <taxon>Neopterygii</taxon>
        <taxon>Teleostei</taxon>
        <taxon>Ostariophysi</taxon>
        <taxon>Cypriniformes</taxon>
        <taxon>Cyprinidae</taxon>
        <taxon>Labeoninae</taxon>
        <taxon>Labeonini</taxon>
        <taxon>Cirrhinus</taxon>
    </lineage>
</organism>
<dbReference type="Gene3D" id="3.40.50.300">
    <property type="entry name" value="P-loop containing nucleotide triphosphate hydrolases"/>
    <property type="match status" value="2"/>
</dbReference>
<comment type="subcellular location">
    <subcellularLocation>
        <location evidence="1">Cytoplasm</location>
    </subcellularLocation>
</comment>
<evidence type="ECO:0000256" key="5">
    <source>
        <dbReference type="ARBA" id="ARBA00022741"/>
    </source>
</evidence>
<keyword evidence="6" id="KW-0067">ATP-binding</keyword>
<dbReference type="Pfam" id="PF05729">
    <property type="entry name" value="NACHT"/>
    <property type="match status" value="2"/>
</dbReference>
<dbReference type="InterPro" id="IPR006553">
    <property type="entry name" value="Leu-rich_rpt_Cys-con_subtyp"/>
</dbReference>
<evidence type="ECO:0000256" key="1">
    <source>
        <dbReference type="ARBA" id="ARBA00004496"/>
    </source>
</evidence>
<protein>
    <recommendedName>
        <fullName evidence="8">NACHT domain-containing protein</fullName>
    </recommendedName>
</protein>
<dbReference type="PANTHER" id="PTHR24106">
    <property type="entry name" value="NACHT, LRR AND CARD DOMAINS-CONTAINING"/>
    <property type="match status" value="1"/>
</dbReference>
<dbReference type="Pfam" id="PF17779">
    <property type="entry name" value="WHD_NOD2"/>
    <property type="match status" value="2"/>
</dbReference>
<gene>
    <name evidence="9" type="ORF">QQF64_009030</name>
</gene>
<keyword evidence="10" id="KW-1185">Reference proteome</keyword>
<keyword evidence="5" id="KW-0547">Nucleotide-binding</keyword>
<evidence type="ECO:0000256" key="3">
    <source>
        <dbReference type="ARBA" id="ARBA00022614"/>
    </source>
</evidence>
<dbReference type="InterPro" id="IPR027417">
    <property type="entry name" value="P-loop_NTPase"/>
</dbReference>
<evidence type="ECO:0000259" key="8">
    <source>
        <dbReference type="PROSITE" id="PS50837"/>
    </source>
</evidence>
<dbReference type="CDD" id="cd00116">
    <property type="entry name" value="LRR_RI"/>
    <property type="match status" value="1"/>
</dbReference>
<feature type="non-terminal residue" evidence="9">
    <location>
        <position position="2072"/>
    </location>
</feature>
<comment type="caution">
    <text evidence="9">The sequence shown here is derived from an EMBL/GenBank/DDBJ whole genome shotgun (WGS) entry which is preliminary data.</text>
</comment>
<feature type="domain" description="NACHT" evidence="8">
    <location>
        <begin position="1221"/>
        <end position="1354"/>
    </location>
</feature>
<feature type="region of interest" description="Disordered" evidence="7">
    <location>
        <begin position="1"/>
        <end position="39"/>
    </location>
</feature>
<accession>A0ABR3M7U2</accession>
<proteinExistence type="predicted"/>
<dbReference type="Pfam" id="PF17776">
    <property type="entry name" value="NLRC4_HD2"/>
    <property type="match status" value="2"/>
</dbReference>
<dbReference type="InterPro" id="IPR007111">
    <property type="entry name" value="NACHT_NTPase"/>
</dbReference>
<dbReference type="SUPFAM" id="SSF52047">
    <property type="entry name" value="RNI-like"/>
    <property type="match status" value="2"/>
</dbReference>
<dbReference type="InterPro" id="IPR041075">
    <property type="entry name" value="NOD1/2_WH"/>
</dbReference>
<sequence length="2072" mass="233004">MSTKNNDDNMDSCKSINGLNDFDQEGSDSPAPSGLSMRSERSMKMPIQLRNKTHLPHLSLQQERLDSSAPSVLSMKSDRSMQMPIHLKNGSAPLEKSLQQERSDSSAPSVLSLKSNRSMQMPIHLNGSPSLALRDSLTKSCQDAVETGRFPGEFIHQHDSEMPEVKIQRLKSEIKNKHLYIFEGLAKQRNPTLLNEIYTELYITEGGNGEISNEHEVKRIEKTLKTAAGAAIPIKCNDIFRALAGQDKAIRTVLTKGVAGIGKTVSVQKFILDWAEGKENQDVQLIFPLPFRELNLMKDKTLSLSDLLHVFFPETKEMEISSDEYKVLFIFDGLDECRLSLDFQSDVRLCDVSESASVDVLLMNLIVGNLLPSALIWITSRPAAADLIPSEFVHRVTEVRGFNDPQKEEYFRKRISDKSLANRIISHLKSSRSLYIMCHIPVFCWISAAVLEKMLSQAESGEIPKTLTQMYTHFLMAQINIKHAKYNEKKGTDKEMIFKLGKLAYEQLERGNLIFYEEDLRECGIDVTEASVYSGLCTQIFREEFGWYQGKVFCFVHLSIQEHLAALYVHLSFHNSRINVLEAHEIGAHVTMLGLHKCAVEKNLKCINGYLDLFLRFLIGLSLESNHSLLKELLVTTTDTSLDRLKTIEYLKERLKTVPCTEMALVLFHCLNELNDHSLISEIQSHLTSGKINNETMSPHQWSALVYILMTSNETFEEFELCKYGRSDTAFFSMLPVMKLSKKIRLHDCNITRRSYVSLSMLLSSLSNVREMDLSNNNLHDTGVEILSAGANNTCYGKQLIEEFCSDQQNEQDKQLKYEALTHLTAGLQDMVCRLESLNLENCGVTEAGCVYLSKALRLNPSHLRVLDLSLNNIGDSGVKHLCVDLVKTQSALETLRLNNCNITQKSCIALAKILQTPSNLKELSLSENELQDSGVMHFSIGLHHPHCKLETLRLSCCKIKSEGFGSLTSALRSNSHLKELDLGNNRPGDQGAELLSTVLHHPNCRLKTLRLDKCEITEKSCTTLATALSSKTCSLTDLDLSINDLQDSGVKQLCVGLQSPHCKLERLRLSNCKITHEGVTALTETLKSNPFQLKELDLFENDLEESDLKALSMILDNTHCLLESRQHDSEMPEDKIQRLKSEIKKKYLYIFEGLAKQRNPALLNEIYTELYITEGGNGEISNEHEVKRIEKTLKTAAGAAIPIKCNDIFRALPGQDKAIRTVLTKGVAGIGKTVSVQKFILDWAEGKENQDVQLIFPLPFRELNLMKDRTLSISDILHVFFPETKEMEISSDKYKVLFIFDGLDECRLCLDFQSDVRLCDVSESASVEVLLMNLIVGNLLPSALIWITSRPAAADLIPSEFVDRVTEVRGFNDPQKEEYFRKRISDQSLANRIISHLKSSRSLYIMCHIPVFCWISAAVLEKMLSQAENGEVPKTLTQMYTHFLMAQINIKDAKYSEKKSKNKEIVFKLGKLAYEQLERGNLIFYEEDLRECGIDVTEASVYSGLCTQIFREEFGWYQGKVFCFVHLSIQEHLAALYVHLSFTNSGKNVFAECEAKESDINVILICAAKITLESKNGHLDLFLRFLMGLSMESNQALLERFLTKQNILPQDKVKTVNYLKETLKTCCPETSVNIFHCLNELHDHSLTNEIQKYITSGKVHKDIKSQELGFALMYILMTSDEQLDEFELCHYGRSDKILSWLHPVIKLSTKAWLNECNITETGCLTLSTFLSSQSNIREMDLSNNNLQDTGVEILSAGAKDSRYAPKIMRVCLGIKENEPNNSHYDDFMSATAGLQDKECTLESLNLENCGVTEAGCVYLSEALSLNPSHLRVLDLSLNNIGDSGVKHLCASLVKPECALKTLRLNNCNITYKSCMALTKILQTPSNLKELSLSKNELRDSSVMLFSVGLHPPCKLERLSLENCGVTDAGCVYLSKALRLNPSHVRALDLSWNYIGDSGVKHLCSSLVQVQCALETLRLNKCGITEKSCIALASALSSKTCSLTDLDLSINDLQDSGVKKLCVTLQSPHCKLEKLRLTKCKVTHEGVTALTETLKSNPSHLKEVDLLENDLE</sequence>
<evidence type="ECO:0000256" key="6">
    <source>
        <dbReference type="ARBA" id="ARBA00022840"/>
    </source>
</evidence>
<dbReference type="InterPro" id="IPR032675">
    <property type="entry name" value="LRR_dom_sf"/>
</dbReference>
<dbReference type="Pfam" id="PF14484">
    <property type="entry name" value="FISNA"/>
    <property type="match status" value="2"/>
</dbReference>
<dbReference type="InterPro" id="IPR041267">
    <property type="entry name" value="NLRP_HD2"/>
</dbReference>
<keyword evidence="2" id="KW-0963">Cytoplasm</keyword>
<evidence type="ECO:0000313" key="9">
    <source>
        <dbReference type="EMBL" id="KAL1261203.1"/>
    </source>
</evidence>
<evidence type="ECO:0000256" key="4">
    <source>
        <dbReference type="ARBA" id="ARBA00022737"/>
    </source>
</evidence>
<dbReference type="SUPFAM" id="SSF52540">
    <property type="entry name" value="P-loop containing nucleoside triphosphate hydrolases"/>
    <property type="match status" value="2"/>
</dbReference>
<dbReference type="InterPro" id="IPR001611">
    <property type="entry name" value="Leu-rich_rpt"/>
</dbReference>